<dbReference type="AlphaFoldDB" id="R9P6S5"/>
<evidence type="ECO:0000313" key="2">
    <source>
        <dbReference type="EMBL" id="GAC96937.1"/>
    </source>
</evidence>
<dbReference type="RefSeq" id="XP_012190524.1">
    <property type="nucleotide sequence ID" value="XM_012335134.1"/>
</dbReference>
<dbReference type="Proteomes" id="UP000014071">
    <property type="component" value="Unassembled WGS sequence"/>
</dbReference>
<proteinExistence type="predicted"/>
<keyword evidence="3" id="KW-1185">Reference proteome</keyword>
<protein>
    <submittedName>
        <fullName evidence="2">Uncharacterized protein</fullName>
    </submittedName>
</protein>
<organism evidence="2 3">
    <name type="scientific">Pseudozyma hubeiensis (strain SY62)</name>
    <name type="common">Yeast</name>
    <dbReference type="NCBI Taxonomy" id="1305764"/>
    <lineage>
        <taxon>Eukaryota</taxon>
        <taxon>Fungi</taxon>
        <taxon>Dikarya</taxon>
        <taxon>Basidiomycota</taxon>
        <taxon>Ustilaginomycotina</taxon>
        <taxon>Ustilaginomycetes</taxon>
        <taxon>Ustilaginales</taxon>
        <taxon>Ustilaginaceae</taxon>
        <taxon>Pseudozyma</taxon>
    </lineage>
</organism>
<feature type="compositionally biased region" description="Basic and acidic residues" evidence="1">
    <location>
        <begin position="61"/>
        <end position="74"/>
    </location>
</feature>
<dbReference type="GeneID" id="24109803"/>
<dbReference type="HOGENOM" id="CLU_1403007_0_0_1"/>
<name>R9P6S5_PSEHS</name>
<accession>R9P6S5</accession>
<gene>
    <name evidence="2" type="ORF">PHSY_004521</name>
</gene>
<feature type="region of interest" description="Disordered" evidence="1">
    <location>
        <begin position="38"/>
        <end position="138"/>
    </location>
</feature>
<sequence>MEAAVSDTSGRFESPCWFVFDVKGVDGLSDARPDRFAVEPGAVDEDEAAVPARGPVGTAEPKAEGRACEPKAEDEPNAEGVEVEPNADGVDVEPNADGVEVDPKEDGVAVEPNADGGALDPNAAPLEPNAEDGVDVEPNAEVGAVEPKAETGLFVLPNADDVVDVEPKALGCPLDVVPNAEAPGALAPNADVLF</sequence>
<reference evidence="3" key="1">
    <citation type="journal article" date="2013" name="Genome Announc.">
        <title>Draft genome sequence of the basidiomycetous yeast-like fungus Pseudozyma hubeiensis SY62, which produces an abundant amount of the biosurfactant mannosylerythritol lipids.</title>
        <authorList>
            <person name="Konishi M."/>
            <person name="Hatada Y."/>
            <person name="Horiuchi J."/>
        </authorList>
    </citation>
    <scope>NUCLEOTIDE SEQUENCE [LARGE SCALE GENOMIC DNA]</scope>
    <source>
        <strain evidence="3">SY62</strain>
    </source>
</reference>
<evidence type="ECO:0000256" key="1">
    <source>
        <dbReference type="SAM" id="MobiDB-lite"/>
    </source>
</evidence>
<dbReference type="EMBL" id="DF238808">
    <property type="protein sequence ID" value="GAC96937.1"/>
    <property type="molecule type" value="Genomic_DNA"/>
</dbReference>
<evidence type="ECO:0000313" key="3">
    <source>
        <dbReference type="Proteomes" id="UP000014071"/>
    </source>
</evidence>